<accession>A0A318Q9E3</accession>
<protein>
    <submittedName>
        <fullName evidence="1">Fur family transcriptional regulator</fullName>
    </submittedName>
</protein>
<comment type="caution">
    <text evidence="1">The sequence shown here is derived from an EMBL/GenBank/DDBJ whole genome shotgun (WGS) entry which is preliminary data.</text>
</comment>
<dbReference type="SUPFAM" id="SSF46785">
    <property type="entry name" value="Winged helix' DNA-binding domain"/>
    <property type="match status" value="1"/>
</dbReference>
<proteinExistence type="predicted"/>
<evidence type="ECO:0000313" key="1">
    <source>
        <dbReference type="EMBL" id="PYD62507.1"/>
    </source>
</evidence>
<reference evidence="1 2" key="1">
    <citation type="submission" date="2017-07" db="EMBL/GenBank/DDBJ databases">
        <title>A draft genome sequence of Gluconacetobacter entanii LTH 4560.</title>
        <authorList>
            <person name="Skraban J."/>
            <person name="Cleenwerck I."/>
            <person name="Vandamme P."/>
            <person name="Trcek J."/>
        </authorList>
    </citation>
    <scope>NUCLEOTIDE SEQUENCE [LARGE SCALE GENOMIC DNA]</scope>
    <source>
        <strain evidence="1 2">LTH 4560</strain>
    </source>
</reference>
<dbReference type="InterPro" id="IPR036390">
    <property type="entry name" value="WH_DNA-bd_sf"/>
</dbReference>
<dbReference type="Proteomes" id="UP000248301">
    <property type="component" value="Unassembled WGS sequence"/>
</dbReference>
<organism evidence="1 2">
    <name type="scientific">Gluconacetobacter entanii</name>
    <dbReference type="NCBI Taxonomy" id="108528"/>
    <lineage>
        <taxon>Bacteria</taxon>
        <taxon>Pseudomonadati</taxon>
        <taxon>Pseudomonadota</taxon>
        <taxon>Alphaproteobacteria</taxon>
        <taxon>Acetobacterales</taxon>
        <taxon>Acetobacteraceae</taxon>
        <taxon>Gluconacetobacter</taxon>
    </lineage>
</organism>
<dbReference type="OrthoDB" id="7262461at2"/>
<gene>
    <name evidence="1" type="ORF">CFR72_11985</name>
</gene>
<sequence>MPVFLNRRRAGLDVNGIRPGMGANPNAVRRLEARCQKACVRVTNLRRVLLHGIVEAGPGTTVTEIWRTLGRMMQDRAPSLASIQRNLNLFVAHGIMRRDVSSGRVLRYRIAPARTGRIAITFVEADTGQKIPCNAPGIASLLRQLAAQYGLSVQGASITVSATHPNATDVLL</sequence>
<dbReference type="Gene3D" id="1.10.10.10">
    <property type="entry name" value="Winged helix-like DNA-binding domain superfamily/Winged helix DNA-binding domain"/>
    <property type="match status" value="1"/>
</dbReference>
<dbReference type="EMBL" id="NKUF01000031">
    <property type="protein sequence ID" value="PYD62507.1"/>
    <property type="molecule type" value="Genomic_DNA"/>
</dbReference>
<dbReference type="InterPro" id="IPR036388">
    <property type="entry name" value="WH-like_DNA-bd_sf"/>
</dbReference>
<evidence type="ECO:0000313" key="2">
    <source>
        <dbReference type="Proteomes" id="UP000248301"/>
    </source>
</evidence>
<name>A0A318Q9E3_9PROT</name>
<dbReference type="AlphaFoldDB" id="A0A318Q9E3"/>